<dbReference type="Pfam" id="PF00419">
    <property type="entry name" value="Fimbrial"/>
    <property type="match status" value="1"/>
</dbReference>
<dbReference type="Proteomes" id="UP000009336">
    <property type="component" value="Unassembled WGS sequence"/>
</dbReference>
<proteinExistence type="predicted"/>
<evidence type="ECO:0000259" key="1">
    <source>
        <dbReference type="Pfam" id="PF00419"/>
    </source>
</evidence>
<comment type="caution">
    <text evidence="2">The sequence shown here is derived from an EMBL/GenBank/DDBJ whole genome shotgun (WGS) entry which is preliminary data.</text>
</comment>
<dbReference type="InterPro" id="IPR000259">
    <property type="entry name" value="Adhesion_dom_fimbrial"/>
</dbReference>
<dbReference type="PANTHER" id="PTHR33420:SF34">
    <property type="entry name" value="MINOR FIMBRIAL SUBUNIT"/>
    <property type="match status" value="1"/>
</dbReference>
<dbReference type="eggNOG" id="COG3539">
    <property type="taxonomic scope" value="Bacteria"/>
</dbReference>
<dbReference type="InterPro" id="IPR036937">
    <property type="entry name" value="Adhesion_dom_fimbrial_sf"/>
</dbReference>
<dbReference type="SUPFAM" id="SSF49401">
    <property type="entry name" value="Bacterial adhesins"/>
    <property type="match status" value="1"/>
</dbReference>
<dbReference type="OrthoDB" id="6459219at2"/>
<dbReference type="STRING" id="1141662.OOA_17311"/>
<feature type="domain" description="Fimbrial-type adhesion" evidence="1">
    <location>
        <begin position="42"/>
        <end position="179"/>
    </location>
</feature>
<accession>K8W1K1</accession>
<keyword evidence="3" id="KW-1185">Reference proteome</keyword>
<dbReference type="EMBL" id="AKKL01000047">
    <property type="protein sequence ID" value="EKT54413.1"/>
    <property type="molecule type" value="Genomic_DNA"/>
</dbReference>
<name>K8W1K1_9GAMM</name>
<dbReference type="GO" id="GO:0009289">
    <property type="term" value="C:pilus"/>
    <property type="evidence" value="ECO:0007669"/>
    <property type="project" value="InterPro"/>
</dbReference>
<sequence>MRLTKALSAVLNNLMLFSGGLFSVLLLGSAITLAKADTANLKLTLTIVTPPQCTINNGNDAMTVGFGQVQQGLIDGSSYKRMPINYGLSCSSVAKNALKMTLSWIPRTINGVSTIQTSRSNLGIAIFHDNTRLSNGSSLNFTYGSTQPTLYAVPVKPTGLMLTDAGAFTGAMTMTLDYQ</sequence>
<organism evidence="2 3">
    <name type="scientific">Providencia burhodogranariea DSM 19968</name>
    <dbReference type="NCBI Taxonomy" id="1141662"/>
    <lineage>
        <taxon>Bacteria</taxon>
        <taxon>Pseudomonadati</taxon>
        <taxon>Pseudomonadota</taxon>
        <taxon>Gammaproteobacteria</taxon>
        <taxon>Enterobacterales</taxon>
        <taxon>Morganellaceae</taxon>
        <taxon>Providencia</taxon>
    </lineage>
</organism>
<dbReference type="HOGENOM" id="CLU_114111_2_1_6"/>
<evidence type="ECO:0000313" key="2">
    <source>
        <dbReference type="EMBL" id="EKT54413.1"/>
    </source>
</evidence>
<dbReference type="RefSeq" id="WP_008913440.1">
    <property type="nucleotide sequence ID" value="NZ_KB233225.1"/>
</dbReference>
<dbReference type="AlphaFoldDB" id="K8W1K1"/>
<gene>
    <name evidence="2" type="ORF">OOA_17311</name>
</gene>
<dbReference type="GO" id="GO:0043709">
    <property type="term" value="P:cell adhesion involved in single-species biofilm formation"/>
    <property type="evidence" value="ECO:0007669"/>
    <property type="project" value="TreeGrafter"/>
</dbReference>
<protein>
    <submittedName>
        <fullName evidence="2">Putative minor fimbrial subunit</fullName>
    </submittedName>
</protein>
<evidence type="ECO:0000313" key="3">
    <source>
        <dbReference type="Proteomes" id="UP000009336"/>
    </source>
</evidence>
<dbReference type="InterPro" id="IPR008966">
    <property type="entry name" value="Adhesion_dom_sf"/>
</dbReference>
<dbReference type="InterPro" id="IPR050263">
    <property type="entry name" value="Bact_Fimbrial_Adh_Pro"/>
</dbReference>
<dbReference type="PANTHER" id="PTHR33420">
    <property type="entry name" value="FIMBRIAL SUBUNIT ELFA-RELATED"/>
    <property type="match status" value="1"/>
</dbReference>
<reference evidence="2 3" key="1">
    <citation type="journal article" date="2012" name="BMC Genomics">
        <title>Comparative genomics of bacteria in the genus Providencia isolated from wild Drosophila melanogaster.</title>
        <authorList>
            <person name="Galac M.R."/>
            <person name="Lazzaro B.P."/>
        </authorList>
    </citation>
    <scope>NUCLEOTIDE SEQUENCE [LARGE SCALE GENOMIC DNA]</scope>
    <source>
        <strain evidence="2 3">DSM 19968</strain>
    </source>
</reference>
<dbReference type="PATRIC" id="fig|1141662.3.peg.3514"/>
<dbReference type="Gene3D" id="2.60.40.1090">
    <property type="entry name" value="Fimbrial-type adhesion domain"/>
    <property type="match status" value="1"/>
</dbReference>